<organism evidence="2 3">
    <name type="scientific">Babesia duncani</name>
    <dbReference type="NCBI Taxonomy" id="323732"/>
    <lineage>
        <taxon>Eukaryota</taxon>
        <taxon>Sar</taxon>
        <taxon>Alveolata</taxon>
        <taxon>Apicomplexa</taxon>
        <taxon>Aconoidasida</taxon>
        <taxon>Piroplasmida</taxon>
        <taxon>Babesiidae</taxon>
        <taxon>Babesia</taxon>
    </lineage>
</organism>
<evidence type="ECO:0000256" key="1">
    <source>
        <dbReference type="SAM" id="MobiDB-lite"/>
    </source>
</evidence>
<dbReference type="RefSeq" id="XP_067802503.1">
    <property type="nucleotide sequence ID" value="XM_067948352.1"/>
</dbReference>
<comment type="caution">
    <text evidence="2">The sequence shown here is derived from an EMBL/GenBank/DDBJ whole genome shotgun (WGS) entry which is preliminary data.</text>
</comment>
<dbReference type="GeneID" id="94337637"/>
<dbReference type="KEGG" id="bdw:94337637"/>
<evidence type="ECO:0000313" key="3">
    <source>
        <dbReference type="Proteomes" id="UP001214638"/>
    </source>
</evidence>
<accession>A0AAD9PJ68</accession>
<dbReference type="EMBL" id="JALLKP010000004">
    <property type="protein sequence ID" value="KAK2195660.1"/>
    <property type="molecule type" value="Genomic_DNA"/>
</dbReference>
<gene>
    <name evidence="2" type="ORF">BdWA1_003340</name>
</gene>
<feature type="non-terminal residue" evidence="2">
    <location>
        <position position="155"/>
    </location>
</feature>
<name>A0AAD9PJ68_9APIC</name>
<reference evidence="2" key="1">
    <citation type="journal article" date="2023" name="Nat. Microbiol.">
        <title>Babesia duncani multi-omics identifies virulence factors and drug targets.</title>
        <authorList>
            <person name="Singh P."/>
            <person name="Lonardi S."/>
            <person name="Liang Q."/>
            <person name="Vydyam P."/>
            <person name="Khabirova E."/>
            <person name="Fang T."/>
            <person name="Gihaz S."/>
            <person name="Thekkiniath J."/>
            <person name="Munshi M."/>
            <person name="Abel S."/>
            <person name="Ciampossin L."/>
            <person name="Batugedara G."/>
            <person name="Gupta M."/>
            <person name="Lu X.M."/>
            <person name="Lenz T."/>
            <person name="Chakravarty S."/>
            <person name="Cornillot E."/>
            <person name="Hu Y."/>
            <person name="Ma W."/>
            <person name="Gonzalez L.M."/>
            <person name="Sanchez S."/>
            <person name="Estrada K."/>
            <person name="Sanchez-Flores A."/>
            <person name="Montero E."/>
            <person name="Harb O.S."/>
            <person name="Le Roch K.G."/>
            <person name="Mamoun C.B."/>
        </authorList>
    </citation>
    <scope>NUCLEOTIDE SEQUENCE</scope>
    <source>
        <strain evidence="2">WA1</strain>
    </source>
</reference>
<feature type="non-terminal residue" evidence="2">
    <location>
        <position position="1"/>
    </location>
</feature>
<sequence length="155" mass="16657">ITAATIPPKSRKPPKNLATDPFDAVEISESISQTPARTIKTDKITKIIMTATATDPEDLSTIAITTTAITAATRPPKHRRYPKNLATDPMDPSDTLAISESISQPPARSIKTDKITKIIMTARATGEGGGEDLPGEPDPEDPPDSPIMKKHKLEH</sequence>
<keyword evidence="3" id="KW-1185">Reference proteome</keyword>
<feature type="region of interest" description="Disordered" evidence="1">
    <location>
        <begin position="73"/>
        <end position="155"/>
    </location>
</feature>
<feature type="compositionally biased region" description="Polar residues" evidence="1">
    <location>
        <begin position="96"/>
        <end position="106"/>
    </location>
</feature>
<proteinExistence type="predicted"/>
<dbReference type="Proteomes" id="UP001214638">
    <property type="component" value="Unassembled WGS sequence"/>
</dbReference>
<dbReference type="AlphaFoldDB" id="A0AAD9PJ68"/>
<protein>
    <submittedName>
        <fullName evidence="2">Uncharacterized protein</fullName>
    </submittedName>
</protein>
<feature type="compositionally biased region" description="Acidic residues" evidence="1">
    <location>
        <begin position="129"/>
        <end position="143"/>
    </location>
</feature>
<evidence type="ECO:0000313" key="2">
    <source>
        <dbReference type="EMBL" id="KAK2195660.1"/>
    </source>
</evidence>